<dbReference type="Gene3D" id="3.30.420.150">
    <property type="entry name" value="Exopolyphosphatase. Domain 2"/>
    <property type="match status" value="1"/>
</dbReference>
<evidence type="ECO:0000256" key="5">
    <source>
        <dbReference type="SAM" id="Phobius"/>
    </source>
</evidence>
<keyword evidence="4" id="KW-0067">ATP-binding</keyword>
<dbReference type="AlphaFoldDB" id="A0A813PII1"/>
<keyword evidence="4" id="KW-0547">Nucleotide-binding</keyword>
<comment type="caution">
    <text evidence="6">The sequence shown here is derived from an EMBL/GenBank/DDBJ whole genome shotgun (WGS) entry which is preliminary data.</text>
</comment>
<evidence type="ECO:0000256" key="2">
    <source>
        <dbReference type="ARBA" id="ARBA00022801"/>
    </source>
</evidence>
<gene>
    <name evidence="6" type="ORF">OXX778_LOCUS3914</name>
</gene>
<dbReference type="GO" id="GO:0005524">
    <property type="term" value="F:ATP binding"/>
    <property type="evidence" value="ECO:0007669"/>
    <property type="project" value="UniProtKB-KW"/>
</dbReference>
<evidence type="ECO:0008006" key="8">
    <source>
        <dbReference type="Google" id="ProtNLM"/>
    </source>
</evidence>
<keyword evidence="5" id="KW-0812">Transmembrane</keyword>
<dbReference type="GO" id="GO:0017111">
    <property type="term" value="F:ribonucleoside triphosphate phosphatase activity"/>
    <property type="evidence" value="ECO:0007669"/>
    <property type="project" value="TreeGrafter"/>
</dbReference>
<keyword evidence="5" id="KW-0472">Membrane</keyword>
<proteinExistence type="inferred from homology"/>
<dbReference type="GO" id="GO:0045134">
    <property type="term" value="F:UDP phosphatase activity"/>
    <property type="evidence" value="ECO:0007669"/>
    <property type="project" value="TreeGrafter"/>
</dbReference>
<evidence type="ECO:0000256" key="4">
    <source>
        <dbReference type="PIRSR" id="PIRSR600407-2"/>
    </source>
</evidence>
<evidence type="ECO:0000256" key="3">
    <source>
        <dbReference type="PIRSR" id="PIRSR600407-1"/>
    </source>
</evidence>
<dbReference type="Gene3D" id="3.30.420.40">
    <property type="match status" value="1"/>
</dbReference>
<feature type="transmembrane region" description="Helical" evidence="5">
    <location>
        <begin position="485"/>
        <end position="510"/>
    </location>
</feature>
<dbReference type="PANTHER" id="PTHR11782">
    <property type="entry name" value="ADENOSINE/GUANOSINE DIPHOSPHATASE"/>
    <property type="match status" value="1"/>
</dbReference>
<sequence length="511" mass="58500">MIRNNQSKKALIFLGFFFFLGFITILGISWANYNTFNYPNDYAIVIDAGSSGSRTYVYSWKSGLSAYKGDNIRVEELSECTKNPGIDKLNSKNDVILYFYDCLQKSSKLIPNDRKDRAYIILAATAGMRLLDITNRNQSEKILSLIREHFSESEFLFKSKDQVKIIDGKDEGLYGWISANYFAEKFSKKSDPETTIGTLDLGGASTQIAFLPSVQRENSSVTNQFFEKLRIYGSDYRTYSSSFLCWGTNQIILVYQTYLIIKNGYKPQINASCFNLQKTIEISVSSILNSPCANGDIFKYSPNIDLTKLKEQSVYVFNGNSDPDKCEEELQVLFPNKTCSYGKCTFNDIYLPSISSKNKFYAFSSYYYQMANSEQLSNKILRKNFPEYVSETKKLCSLDYNELTEINNKLKVPISEEYLQTICFYNLYISKLLPKFQINNFDNVEIGNKINGYTIGWTLGYMIDLINREDFLPQETPKRNLDKGIFVPVIIICVLFALVAFISGLSSFIYL</sequence>
<dbReference type="GO" id="GO:0004382">
    <property type="term" value="F:GDP phosphatase activity"/>
    <property type="evidence" value="ECO:0007669"/>
    <property type="project" value="TreeGrafter"/>
</dbReference>
<protein>
    <recommendedName>
        <fullName evidence="8">Ectonucleoside triphosphate diphosphohydrolase 1</fullName>
    </recommendedName>
</protein>
<dbReference type="EMBL" id="CAJNOC010000366">
    <property type="protein sequence ID" value="CAF0751002.1"/>
    <property type="molecule type" value="Genomic_DNA"/>
</dbReference>
<comment type="similarity">
    <text evidence="1">Belongs to the GDA1/CD39 NTPase family.</text>
</comment>
<feature type="binding site" evidence="4">
    <location>
        <begin position="203"/>
        <end position="207"/>
    </location>
    <ligand>
        <name>ATP</name>
        <dbReference type="ChEBI" id="CHEBI:30616"/>
    </ligand>
</feature>
<keyword evidence="2" id="KW-0378">Hydrolase</keyword>
<organism evidence="6 7">
    <name type="scientific">Brachionus calyciflorus</name>
    <dbReference type="NCBI Taxonomy" id="104777"/>
    <lineage>
        <taxon>Eukaryota</taxon>
        <taxon>Metazoa</taxon>
        <taxon>Spiralia</taxon>
        <taxon>Gnathifera</taxon>
        <taxon>Rotifera</taxon>
        <taxon>Eurotatoria</taxon>
        <taxon>Monogononta</taxon>
        <taxon>Pseudotrocha</taxon>
        <taxon>Ploima</taxon>
        <taxon>Brachionidae</taxon>
        <taxon>Brachionus</taxon>
    </lineage>
</organism>
<dbReference type="Pfam" id="PF01150">
    <property type="entry name" value="GDA1_CD39"/>
    <property type="match status" value="1"/>
</dbReference>
<keyword evidence="5" id="KW-1133">Transmembrane helix</keyword>
<dbReference type="PANTHER" id="PTHR11782:SF83">
    <property type="entry name" value="GUANOSINE-DIPHOSPHATASE"/>
    <property type="match status" value="1"/>
</dbReference>
<dbReference type="GO" id="GO:0009134">
    <property type="term" value="P:nucleoside diphosphate catabolic process"/>
    <property type="evidence" value="ECO:0007669"/>
    <property type="project" value="TreeGrafter"/>
</dbReference>
<dbReference type="OrthoDB" id="6372431at2759"/>
<evidence type="ECO:0000313" key="7">
    <source>
        <dbReference type="Proteomes" id="UP000663879"/>
    </source>
</evidence>
<accession>A0A813PII1</accession>
<dbReference type="Proteomes" id="UP000663879">
    <property type="component" value="Unassembled WGS sequence"/>
</dbReference>
<evidence type="ECO:0000313" key="6">
    <source>
        <dbReference type="EMBL" id="CAF0751002.1"/>
    </source>
</evidence>
<feature type="transmembrane region" description="Helical" evidence="5">
    <location>
        <begin position="12"/>
        <end position="31"/>
    </location>
</feature>
<name>A0A813PII1_9BILA</name>
<feature type="active site" description="Proton acceptor" evidence="3">
    <location>
        <position position="171"/>
    </location>
</feature>
<keyword evidence="7" id="KW-1185">Reference proteome</keyword>
<dbReference type="GO" id="GO:0005886">
    <property type="term" value="C:plasma membrane"/>
    <property type="evidence" value="ECO:0007669"/>
    <property type="project" value="TreeGrafter"/>
</dbReference>
<dbReference type="InterPro" id="IPR000407">
    <property type="entry name" value="GDA1_CD39_NTPase"/>
</dbReference>
<reference evidence="6" key="1">
    <citation type="submission" date="2021-02" db="EMBL/GenBank/DDBJ databases">
        <authorList>
            <person name="Nowell W R."/>
        </authorList>
    </citation>
    <scope>NUCLEOTIDE SEQUENCE</scope>
    <source>
        <strain evidence="6">Ploen Becks lab</strain>
    </source>
</reference>
<evidence type="ECO:0000256" key="1">
    <source>
        <dbReference type="ARBA" id="ARBA00009283"/>
    </source>
</evidence>